<reference evidence="1 2" key="1">
    <citation type="journal article" date="2015" name="BMC Genomics">
        <title>Genome mining reveals unlocked bioactive potential of marine Gram-negative bacteria.</title>
        <authorList>
            <person name="Machado H."/>
            <person name="Sonnenschein E.C."/>
            <person name="Melchiorsen J."/>
            <person name="Gram L."/>
        </authorList>
    </citation>
    <scope>NUCLEOTIDE SEQUENCE [LARGE SCALE GENOMIC DNA]</scope>
    <source>
        <strain evidence="1 2">S4054</strain>
    </source>
</reference>
<dbReference type="Proteomes" id="UP000033434">
    <property type="component" value="Unassembled WGS sequence"/>
</dbReference>
<protein>
    <submittedName>
        <fullName evidence="1">Uncharacterized protein</fullName>
    </submittedName>
</protein>
<gene>
    <name evidence="1" type="ORF">N479_09645</name>
</gene>
<organism evidence="1 2">
    <name type="scientific">Pseudoalteromonas luteoviolacea S4054</name>
    <dbReference type="NCBI Taxonomy" id="1129367"/>
    <lineage>
        <taxon>Bacteria</taxon>
        <taxon>Pseudomonadati</taxon>
        <taxon>Pseudomonadota</taxon>
        <taxon>Gammaproteobacteria</taxon>
        <taxon>Alteromonadales</taxon>
        <taxon>Pseudoalteromonadaceae</taxon>
        <taxon>Pseudoalteromonas</taxon>
    </lineage>
</organism>
<sequence length="104" mass="11851">MRFWLENFRGPVTTGLSEESKVEFHGLAKSRNERPLTIIDEPMLNTALQIIGFEQTTELMKLVQTQTNSTFNQSVLQFIANGVQITIQIDPDMNRVVEVKLVDV</sequence>
<dbReference type="AlphaFoldDB" id="A0A0F6ADB4"/>
<proteinExistence type="predicted"/>
<dbReference type="PATRIC" id="fig|1129367.4.peg.1707"/>
<name>A0A0F6ADB4_9GAMM</name>
<evidence type="ECO:0000313" key="1">
    <source>
        <dbReference type="EMBL" id="KKE84153.1"/>
    </source>
</evidence>
<dbReference type="RefSeq" id="WP_046355426.1">
    <property type="nucleotide sequence ID" value="NZ_AUXW01000138.1"/>
</dbReference>
<comment type="caution">
    <text evidence="1">The sequence shown here is derived from an EMBL/GenBank/DDBJ whole genome shotgun (WGS) entry which is preliminary data.</text>
</comment>
<evidence type="ECO:0000313" key="2">
    <source>
        <dbReference type="Proteomes" id="UP000033434"/>
    </source>
</evidence>
<accession>A0A0F6ADB4</accession>
<dbReference type="EMBL" id="AUXW01000138">
    <property type="protein sequence ID" value="KKE84153.1"/>
    <property type="molecule type" value="Genomic_DNA"/>
</dbReference>